<dbReference type="PANTHER" id="PTHR13090:SF1">
    <property type="entry name" value="ARGININE-HYDROXYLASE NDUFAF5, MITOCHONDRIAL"/>
    <property type="match status" value="1"/>
</dbReference>
<organism evidence="9">
    <name type="scientific">hydrothermal vent metagenome</name>
    <dbReference type="NCBI Taxonomy" id="652676"/>
    <lineage>
        <taxon>unclassified sequences</taxon>
        <taxon>metagenomes</taxon>
        <taxon>ecological metagenomes</taxon>
    </lineage>
</organism>
<dbReference type="GO" id="GO:0008757">
    <property type="term" value="F:S-adenosylmethionine-dependent methyltransferase activity"/>
    <property type="evidence" value="ECO:0007669"/>
    <property type="project" value="InterPro"/>
</dbReference>
<comment type="catalytic activity">
    <reaction evidence="1">
        <text>malonyl-[ACP] + S-adenosyl-L-methionine = malonyl-[ACP] methyl ester + S-adenosyl-L-homocysteine</text>
        <dbReference type="Rhea" id="RHEA:17105"/>
        <dbReference type="Rhea" id="RHEA-COMP:9623"/>
        <dbReference type="Rhea" id="RHEA-COMP:9954"/>
        <dbReference type="ChEBI" id="CHEBI:57856"/>
        <dbReference type="ChEBI" id="CHEBI:59789"/>
        <dbReference type="ChEBI" id="CHEBI:78449"/>
        <dbReference type="ChEBI" id="CHEBI:78845"/>
        <dbReference type="EC" id="2.1.1.197"/>
    </reaction>
</comment>
<evidence type="ECO:0000256" key="5">
    <source>
        <dbReference type="ARBA" id="ARBA00022679"/>
    </source>
</evidence>
<evidence type="ECO:0000256" key="1">
    <source>
        <dbReference type="ARBA" id="ARBA00000852"/>
    </source>
</evidence>
<dbReference type="InterPro" id="IPR011814">
    <property type="entry name" value="BioC"/>
</dbReference>
<dbReference type="CDD" id="cd02440">
    <property type="entry name" value="AdoMet_MTases"/>
    <property type="match status" value="1"/>
</dbReference>
<reference evidence="9" key="1">
    <citation type="submission" date="2018-06" db="EMBL/GenBank/DDBJ databases">
        <authorList>
            <person name="Zhirakovskaya E."/>
        </authorList>
    </citation>
    <scope>NUCLEOTIDE SEQUENCE</scope>
</reference>
<accession>A0A3B1C560</accession>
<name>A0A3B1C560_9ZZZZ</name>
<keyword evidence="4" id="KW-0489">Methyltransferase</keyword>
<dbReference type="HAMAP" id="MF_00835">
    <property type="entry name" value="BioC"/>
    <property type="match status" value="1"/>
</dbReference>
<dbReference type="AlphaFoldDB" id="A0A3B1C560"/>
<protein>
    <recommendedName>
        <fullName evidence="3">malonyl-[acyl-carrier protein] O-methyltransferase</fullName>
        <ecNumber evidence="3">2.1.1.197</ecNumber>
    </recommendedName>
</protein>
<evidence type="ECO:0000256" key="7">
    <source>
        <dbReference type="ARBA" id="ARBA00022756"/>
    </source>
</evidence>
<dbReference type="Pfam" id="PF08241">
    <property type="entry name" value="Methyltransf_11"/>
    <property type="match status" value="1"/>
</dbReference>
<dbReference type="PANTHER" id="PTHR13090">
    <property type="entry name" value="ARGININE-HYDROXYLASE NDUFAF5, MITOCHONDRIAL"/>
    <property type="match status" value="1"/>
</dbReference>
<keyword evidence="6" id="KW-0949">S-adenosyl-L-methionine</keyword>
<evidence type="ECO:0000256" key="2">
    <source>
        <dbReference type="ARBA" id="ARBA00004746"/>
    </source>
</evidence>
<dbReference type="SUPFAM" id="SSF53335">
    <property type="entry name" value="S-adenosyl-L-methionine-dependent methyltransferases"/>
    <property type="match status" value="1"/>
</dbReference>
<gene>
    <name evidence="9" type="ORF">MNBD_NITROSPINAE04-589</name>
</gene>
<keyword evidence="5" id="KW-0808">Transferase</keyword>
<evidence type="ECO:0000259" key="8">
    <source>
        <dbReference type="Pfam" id="PF08241"/>
    </source>
</evidence>
<dbReference type="InterPro" id="IPR029063">
    <property type="entry name" value="SAM-dependent_MTases_sf"/>
</dbReference>
<dbReference type="EMBL" id="UOGA01000142">
    <property type="protein sequence ID" value="VAX18978.1"/>
    <property type="molecule type" value="Genomic_DNA"/>
</dbReference>
<dbReference type="InterPro" id="IPR013216">
    <property type="entry name" value="Methyltransf_11"/>
</dbReference>
<keyword evidence="7" id="KW-0093">Biotin biosynthesis</keyword>
<dbReference type="GO" id="GO:0010340">
    <property type="term" value="F:carboxyl-O-methyltransferase activity"/>
    <property type="evidence" value="ECO:0007669"/>
    <property type="project" value="InterPro"/>
</dbReference>
<dbReference type="InterPro" id="IPR050602">
    <property type="entry name" value="Malonyl-ACP_OMT"/>
</dbReference>
<feature type="domain" description="Methyltransferase type 11" evidence="8">
    <location>
        <begin position="49"/>
        <end position="144"/>
    </location>
</feature>
<evidence type="ECO:0000256" key="4">
    <source>
        <dbReference type="ARBA" id="ARBA00022603"/>
    </source>
</evidence>
<evidence type="ECO:0000313" key="9">
    <source>
        <dbReference type="EMBL" id="VAX18978.1"/>
    </source>
</evidence>
<dbReference type="GO" id="GO:0009102">
    <property type="term" value="P:biotin biosynthetic process"/>
    <property type="evidence" value="ECO:0007669"/>
    <property type="project" value="UniProtKB-UniPathway"/>
</dbReference>
<dbReference type="GO" id="GO:0032259">
    <property type="term" value="P:methylation"/>
    <property type="evidence" value="ECO:0007669"/>
    <property type="project" value="UniProtKB-KW"/>
</dbReference>
<dbReference type="Gene3D" id="3.40.50.150">
    <property type="entry name" value="Vaccinia Virus protein VP39"/>
    <property type="match status" value="1"/>
</dbReference>
<evidence type="ECO:0000256" key="3">
    <source>
        <dbReference type="ARBA" id="ARBA00012327"/>
    </source>
</evidence>
<evidence type="ECO:0000256" key="6">
    <source>
        <dbReference type="ARBA" id="ARBA00022691"/>
    </source>
</evidence>
<dbReference type="GO" id="GO:0102130">
    <property type="term" value="F:malonyl-CoA methyltransferase activity"/>
    <property type="evidence" value="ECO:0007669"/>
    <property type="project" value="UniProtKB-EC"/>
</dbReference>
<sequence>MSLITKQKIRRAFDKSSADYARYADFQNEVADEVAVAIERSGVAGGVALDIGCGAGRLTARLAESGAFSTIAALDLSGGMVRQARIASKEFTCVHAIQADAERMPIKENSIDLAVSSLAFQWMDDLPGVFRMIATALKPGGRLIGATLGNGTFNELREAFKYTIGGRSDSGSNGTFHKFVTEKKMSEMMTGAGMEVETSSAHRVKTYASLPHFLKTLKKVGAQNNHGLSDLGLGRRSIMEKLESSYHEKFAVDGGGVRATYDLIMFDAVRVTDG</sequence>
<dbReference type="EC" id="2.1.1.197" evidence="3"/>
<dbReference type="UniPathway" id="UPA00078"/>
<proteinExistence type="inferred from homology"/>
<comment type="pathway">
    <text evidence="2">Cofactor biosynthesis; biotin biosynthesis.</text>
</comment>